<dbReference type="Pfam" id="PF13857">
    <property type="entry name" value="Ank_5"/>
    <property type="match status" value="1"/>
</dbReference>
<evidence type="ECO:0000256" key="2">
    <source>
        <dbReference type="ARBA" id="ARBA00023043"/>
    </source>
</evidence>
<protein>
    <submittedName>
        <fullName evidence="6">Uncharacterized protein LOC116287147</fullName>
    </submittedName>
</protein>
<evidence type="ECO:0000313" key="6">
    <source>
        <dbReference type="RefSeq" id="XP_031549647.1"/>
    </source>
</evidence>
<feature type="repeat" description="ANK" evidence="3">
    <location>
        <begin position="97"/>
        <end position="130"/>
    </location>
</feature>
<dbReference type="AlphaFoldDB" id="A0A6P8HAC9"/>
<sequence length="929" mass="106138">MADTSIVELLQMLAKVWVDDIEVEGRAKSGNNQIHEAVLTGNPEACRQEAQRCKVNEGNLRGDTPLHLAVRWITHVGVNLIEVLLEAGADVNARNKWGQTPLHYAVTVKSVDNVKRLLGEPNIDINASDINGYTPLHCCFSVDFGRTPGPYLESISYDLDLNANFIKIAEALIRAGASLNTQTKFGLGILHFVAARNDNTPLIKHLMEKYQAIELTQKTLLRENFLHVYCRSELFEDITETLEFIAKLYSPTIVKELLSGGDVSGRPPWAYMIDTSNIDNETVRIMMSYGVSVSEPDNLGNTAIHRLAGVSASCVLTDVLESLITSESSLLSQNVYDETPAFVLFLDPVFEIFHKHKINFNARDRWGRTPLMSIMKHRPIPELLTRMILEGEADVNATDAYGSTPLHFAAYHNYHEQLEILLDLGANKDAKDMLQDRPLDTVKRHCSYRCYTILKRAEGFEELYGRVRSFDEVLLGLPKSTKSSSVKTYMDIQKTMMLPENRQNLWDFLLETYYDRSQENAKEVDRIVEEVNALVQEICTTVAGYDHRFKMSVFPTGSSAEGTKVGRPDEFDFVLCIDHLNEITKPVLIKECIEAGFACLKFTKDPVPEEFMSFCDSEGYFLAFPYLQLLKKYLERALNENTLWRSGNLYYNYEDKMVVIRGKPVFNFDVYWIGSVYKQLKISIDLVPAVYKKGWWPANINVDQIPLMTDEIKHSGCILILQSRSYEFDYEKGQSMDNNISFTCNSDQNKALRRMLRVSAAPAEISLMKSLPPVFRRAYALAKIMKGKEVCPEIEFESINQWTNLLQHQRKFDEKKPLPVNPSHVIKSYMLKNCTFYAMLEMKKRSSDIHPSVITAKIFQFLLHFADNCYLNPFFLPYSDVFEFEKDTKKSSFDEFISKIKRELSIKLILGMLGQHFPEHCLTSQILPL</sequence>
<dbReference type="InterPro" id="IPR036770">
    <property type="entry name" value="Ankyrin_rpt-contain_sf"/>
</dbReference>
<evidence type="ECO:0000259" key="4">
    <source>
        <dbReference type="Pfam" id="PF03281"/>
    </source>
</evidence>
<dbReference type="OrthoDB" id="5947484at2759"/>
<dbReference type="PANTHER" id="PTHR24126">
    <property type="entry name" value="ANKYRIN REPEAT, PH AND SEC7 DOMAIN CONTAINING PROTEIN SECG-RELATED"/>
    <property type="match status" value="1"/>
</dbReference>
<dbReference type="SMART" id="SM01265">
    <property type="entry name" value="Mab-21"/>
    <property type="match status" value="1"/>
</dbReference>
<dbReference type="Gene3D" id="1.25.40.20">
    <property type="entry name" value="Ankyrin repeat-containing domain"/>
    <property type="match status" value="2"/>
</dbReference>
<name>A0A6P8HAC9_ACTTE</name>
<dbReference type="RefSeq" id="XP_031549647.1">
    <property type="nucleotide sequence ID" value="XM_031693787.1"/>
</dbReference>
<dbReference type="SUPFAM" id="SSF48403">
    <property type="entry name" value="Ankyrin repeat"/>
    <property type="match status" value="1"/>
</dbReference>
<dbReference type="InParanoid" id="A0A6P8HAC9"/>
<dbReference type="Pfam" id="PF03281">
    <property type="entry name" value="Mab-21"/>
    <property type="match status" value="1"/>
</dbReference>
<accession>A0A6P8HAC9</accession>
<dbReference type="InterPro" id="IPR024810">
    <property type="entry name" value="MAB21L/cGLR"/>
</dbReference>
<proteinExistence type="predicted"/>
<keyword evidence="2 3" id="KW-0040">ANK repeat</keyword>
<dbReference type="InterPro" id="IPR002110">
    <property type="entry name" value="Ankyrin_rpt"/>
</dbReference>
<feature type="repeat" description="ANK" evidence="3">
    <location>
        <begin position="61"/>
        <end position="96"/>
    </location>
</feature>
<reference evidence="6" key="1">
    <citation type="submission" date="2025-08" db="UniProtKB">
        <authorList>
            <consortium name="RefSeq"/>
        </authorList>
    </citation>
    <scope>IDENTIFICATION</scope>
    <source>
        <tissue evidence="6">Tentacle</tissue>
    </source>
</reference>
<dbReference type="Gene3D" id="3.30.460.90">
    <property type="match status" value="1"/>
</dbReference>
<feature type="domain" description="Mab-21-like nucleotidyltransferase" evidence="4">
    <location>
        <begin position="560"/>
        <end position="726"/>
    </location>
</feature>
<dbReference type="GeneID" id="116287147"/>
<dbReference type="PROSITE" id="PS50297">
    <property type="entry name" value="ANK_REP_REGION"/>
    <property type="match status" value="3"/>
</dbReference>
<dbReference type="PROSITE" id="PS50088">
    <property type="entry name" value="ANK_REPEAT"/>
    <property type="match status" value="3"/>
</dbReference>
<evidence type="ECO:0000256" key="3">
    <source>
        <dbReference type="PROSITE-ProRule" id="PRU00023"/>
    </source>
</evidence>
<gene>
    <name evidence="6" type="primary">LOC116287147</name>
</gene>
<dbReference type="Pfam" id="PF12796">
    <property type="entry name" value="Ank_2"/>
    <property type="match status" value="1"/>
</dbReference>
<keyword evidence="5" id="KW-1185">Reference proteome</keyword>
<feature type="repeat" description="ANK" evidence="3">
    <location>
        <begin position="401"/>
        <end position="433"/>
    </location>
</feature>
<evidence type="ECO:0000313" key="5">
    <source>
        <dbReference type="Proteomes" id="UP000515163"/>
    </source>
</evidence>
<evidence type="ECO:0000256" key="1">
    <source>
        <dbReference type="ARBA" id="ARBA00022737"/>
    </source>
</evidence>
<dbReference type="SMART" id="SM00248">
    <property type="entry name" value="ANK"/>
    <property type="match status" value="8"/>
</dbReference>
<dbReference type="KEGG" id="aten:116287147"/>
<dbReference type="InterPro" id="IPR046903">
    <property type="entry name" value="Mab-21-like_nuc_Trfase"/>
</dbReference>
<organism evidence="5 6">
    <name type="scientific">Actinia tenebrosa</name>
    <name type="common">Australian red waratah sea anemone</name>
    <dbReference type="NCBI Taxonomy" id="6105"/>
    <lineage>
        <taxon>Eukaryota</taxon>
        <taxon>Metazoa</taxon>
        <taxon>Cnidaria</taxon>
        <taxon>Anthozoa</taxon>
        <taxon>Hexacorallia</taxon>
        <taxon>Actiniaria</taxon>
        <taxon>Actiniidae</taxon>
        <taxon>Actinia</taxon>
    </lineage>
</organism>
<dbReference type="Proteomes" id="UP000515163">
    <property type="component" value="Unplaced"/>
</dbReference>
<keyword evidence="1" id="KW-0677">Repeat</keyword>